<dbReference type="RefSeq" id="WP_136782383.1">
    <property type="nucleotide sequence ID" value="NZ_SWCO01000007.1"/>
</dbReference>
<keyword evidence="1" id="KW-0238">DNA-binding</keyword>
<protein>
    <submittedName>
        <fullName evidence="3">Helix-turn-helix transcriptional regulator</fullName>
    </submittedName>
</protein>
<reference evidence="3 4" key="1">
    <citation type="submission" date="2019-04" db="EMBL/GenBank/DDBJ databases">
        <title>Alteromonas portus sp. nov., an alginate lyase-excreting marine bacterium.</title>
        <authorList>
            <person name="Huang H."/>
            <person name="Mo K."/>
            <person name="Bao S."/>
        </authorList>
    </citation>
    <scope>NUCLEOTIDE SEQUENCE [LARGE SCALE GENOMIC DNA]</scope>
    <source>
        <strain evidence="3 4">HB161718</strain>
    </source>
</reference>
<dbReference type="SMART" id="SM00530">
    <property type="entry name" value="HTH_XRE"/>
    <property type="match status" value="1"/>
</dbReference>
<dbReference type="EMBL" id="SWCO01000007">
    <property type="protein sequence ID" value="TKB02549.1"/>
    <property type="molecule type" value="Genomic_DNA"/>
</dbReference>
<dbReference type="GO" id="GO:0005829">
    <property type="term" value="C:cytosol"/>
    <property type="evidence" value="ECO:0007669"/>
    <property type="project" value="TreeGrafter"/>
</dbReference>
<dbReference type="PANTHER" id="PTHR46797">
    <property type="entry name" value="HTH-TYPE TRANSCRIPTIONAL REGULATOR"/>
    <property type="match status" value="1"/>
</dbReference>
<dbReference type="Gene3D" id="1.10.260.40">
    <property type="entry name" value="lambda repressor-like DNA-binding domains"/>
    <property type="match status" value="1"/>
</dbReference>
<dbReference type="GO" id="GO:0003677">
    <property type="term" value="F:DNA binding"/>
    <property type="evidence" value="ECO:0007669"/>
    <property type="project" value="UniProtKB-KW"/>
</dbReference>
<evidence type="ECO:0000313" key="4">
    <source>
        <dbReference type="Proteomes" id="UP000305471"/>
    </source>
</evidence>
<accession>A0A4U0Z9W6</accession>
<dbReference type="GO" id="GO:0003700">
    <property type="term" value="F:DNA-binding transcription factor activity"/>
    <property type="evidence" value="ECO:0007669"/>
    <property type="project" value="TreeGrafter"/>
</dbReference>
<dbReference type="OrthoDB" id="9810578at2"/>
<dbReference type="InterPro" id="IPR001387">
    <property type="entry name" value="Cro/C1-type_HTH"/>
</dbReference>
<evidence type="ECO:0000313" key="3">
    <source>
        <dbReference type="EMBL" id="TKB02549.1"/>
    </source>
</evidence>
<dbReference type="CDD" id="cd00093">
    <property type="entry name" value="HTH_XRE"/>
    <property type="match status" value="1"/>
</dbReference>
<dbReference type="AlphaFoldDB" id="A0A4U0Z9W6"/>
<gene>
    <name evidence="3" type="ORF">E5672_11815</name>
</gene>
<name>A0A4U0Z9W6_9ALTE</name>
<evidence type="ECO:0000259" key="2">
    <source>
        <dbReference type="PROSITE" id="PS50943"/>
    </source>
</evidence>
<evidence type="ECO:0000256" key="1">
    <source>
        <dbReference type="ARBA" id="ARBA00023125"/>
    </source>
</evidence>
<proteinExistence type="predicted"/>
<dbReference type="InterPro" id="IPR010982">
    <property type="entry name" value="Lambda_DNA-bd_dom_sf"/>
</dbReference>
<dbReference type="SUPFAM" id="SSF47413">
    <property type="entry name" value="lambda repressor-like DNA-binding domains"/>
    <property type="match status" value="1"/>
</dbReference>
<organism evidence="3 4">
    <name type="scientific">Alteromonas portus</name>
    <dbReference type="NCBI Taxonomy" id="2565549"/>
    <lineage>
        <taxon>Bacteria</taxon>
        <taxon>Pseudomonadati</taxon>
        <taxon>Pseudomonadota</taxon>
        <taxon>Gammaproteobacteria</taxon>
        <taxon>Alteromonadales</taxon>
        <taxon>Alteromonadaceae</taxon>
        <taxon>Alteromonas/Salinimonas group</taxon>
        <taxon>Alteromonas</taxon>
    </lineage>
</organism>
<dbReference type="InterPro" id="IPR050807">
    <property type="entry name" value="TransReg_Diox_bact_type"/>
</dbReference>
<dbReference type="PROSITE" id="PS50943">
    <property type="entry name" value="HTH_CROC1"/>
    <property type="match status" value="1"/>
</dbReference>
<dbReference type="PANTHER" id="PTHR46797:SF1">
    <property type="entry name" value="METHYLPHOSPHONATE SYNTHASE"/>
    <property type="match status" value="1"/>
</dbReference>
<dbReference type="Proteomes" id="UP000305471">
    <property type="component" value="Unassembled WGS sequence"/>
</dbReference>
<sequence length="122" mass="13988">MLDLSYRVKEWNFIRMSLGSKLKDLRLSKRKSLQEVANSVGASKPHIWELERGTSKNPSLELLKNLAKYYSVTIDFLTDDTSENDRVQAFARSIAEKNLSDSDLLILDNLAKELDKKNRDAN</sequence>
<dbReference type="Pfam" id="PF13560">
    <property type="entry name" value="HTH_31"/>
    <property type="match status" value="1"/>
</dbReference>
<feature type="domain" description="HTH cro/C1-type" evidence="2">
    <location>
        <begin position="22"/>
        <end position="77"/>
    </location>
</feature>
<comment type="caution">
    <text evidence="3">The sequence shown here is derived from an EMBL/GenBank/DDBJ whole genome shotgun (WGS) entry which is preliminary data.</text>
</comment>
<keyword evidence="4" id="KW-1185">Reference proteome</keyword>